<protein>
    <submittedName>
        <fullName evidence="1">Uncharacterized protein</fullName>
    </submittedName>
</protein>
<dbReference type="AlphaFoldDB" id="A0A8J6PQG8"/>
<accession>A0A8J6PQG8</accession>
<proteinExistence type="predicted"/>
<evidence type="ECO:0000313" key="1">
    <source>
        <dbReference type="EMBL" id="MBD0823010.1"/>
    </source>
</evidence>
<gene>
    <name evidence="1" type="ORF">ICJ85_03160</name>
</gene>
<dbReference type="EMBL" id="JACVXD010000001">
    <property type="protein sequence ID" value="MBD0823010.1"/>
    <property type="molecule type" value="Genomic_DNA"/>
</dbReference>
<organism evidence="1 2">
    <name type="scientific">Aestuariibaculum marinum</name>
    <dbReference type="NCBI Taxonomy" id="2683592"/>
    <lineage>
        <taxon>Bacteria</taxon>
        <taxon>Pseudomonadati</taxon>
        <taxon>Bacteroidota</taxon>
        <taxon>Flavobacteriia</taxon>
        <taxon>Flavobacteriales</taxon>
        <taxon>Flavobacteriaceae</taxon>
    </lineage>
</organism>
<reference evidence="1 2" key="1">
    <citation type="journal article" date="2018" name="J. Microbiol.">
        <title>Aestuariibaculum marinum sp. nov., a marine bacterium isolated from seawater in South Korea.</title>
        <authorList>
            <person name="Choi J."/>
            <person name="Lee D."/>
            <person name="Jang J.H."/>
            <person name="Cha S."/>
            <person name="Seo T."/>
        </authorList>
    </citation>
    <scope>NUCLEOTIDE SEQUENCE [LARGE SCALE GENOMIC DNA]</scope>
    <source>
        <strain evidence="1 2">IP7</strain>
    </source>
</reference>
<evidence type="ECO:0000313" key="2">
    <source>
        <dbReference type="Proteomes" id="UP000621516"/>
    </source>
</evidence>
<comment type="caution">
    <text evidence="1">The sequence shown here is derived from an EMBL/GenBank/DDBJ whole genome shotgun (WGS) entry which is preliminary data.</text>
</comment>
<name>A0A8J6PQG8_9FLAO</name>
<keyword evidence="2" id="KW-1185">Reference proteome</keyword>
<dbReference type="Proteomes" id="UP000621516">
    <property type="component" value="Unassembled WGS sequence"/>
</dbReference>
<dbReference type="RefSeq" id="WP_188222311.1">
    <property type="nucleotide sequence ID" value="NZ_JACVXD010000001.1"/>
</dbReference>
<sequence>MSTIDKLNDKATQAAFNKKMLTASQQLHPYVKHRLYIAESKGIIPRKMYSSNGVVDDTIVAFYEKGYDVDIDNNTLKLKLFKMVNSQLDNIYEKEAFHNNTISTRKFLEEELAALEEKYTIDDGFDYIMNEDLNDISYQQNGHDKHLFLYDDNNHSILNAFNTKASKRNNSKKVIGNIYTRLPINVSNIIDLYVFGKLPIADIAAIKQIEEQRIENIINWVKKSFETNLD</sequence>